<dbReference type="PANTHER" id="PTHR38032">
    <property type="entry name" value="POLYMERASE-RELATED"/>
    <property type="match status" value="1"/>
</dbReference>
<organism evidence="1 2">
    <name type="scientific">Sulfobacillus harzensis</name>
    <dbReference type="NCBI Taxonomy" id="2729629"/>
    <lineage>
        <taxon>Bacteria</taxon>
        <taxon>Bacillati</taxon>
        <taxon>Bacillota</taxon>
        <taxon>Clostridia</taxon>
        <taxon>Eubacteriales</taxon>
        <taxon>Clostridiales Family XVII. Incertae Sedis</taxon>
        <taxon>Sulfobacillus</taxon>
    </lineage>
</organism>
<dbReference type="EMBL" id="JABBVZ010000106">
    <property type="protein sequence ID" value="NMP24390.1"/>
    <property type="molecule type" value="Genomic_DNA"/>
</dbReference>
<name>A0A7Y0L8G0_9FIRM</name>
<evidence type="ECO:0000313" key="1">
    <source>
        <dbReference type="EMBL" id="NMP24390.1"/>
    </source>
</evidence>
<reference evidence="1 2" key="1">
    <citation type="submission" date="2020-04" db="EMBL/GenBank/DDBJ databases">
        <authorList>
            <person name="Zhang R."/>
            <person name="Schippers A."/>
        </authorList>
    </citation>
    <scope>NUCLEOTIDE SEQUENCE [LARGE SCALE GENOMIC DNA]</scope>
    <source>
        <strain evidence="1 2">DSM 109850</strain>
    </source>
</reference>
<protein>
    <submittedName>
        <fullName evidence="1">DUF342 domain-containing protein</fullName>
    </submittedName>
</protein>
<gene>
    <name evidence="1" type="ORF">HIJ39_18830</name>
</gene>
<evidence type="ECO:0000313" key="2">
    <source>
        <dbReference type="Proteomes" id="UP000533476"/>
    </source>
</evidence>
<dbReference type="AlphaFoldDB" id="A0A7Y0L8G0"/>
<dbReference type="PANTHER" id="PTHR38032:SF1">
    <property type="entry name" value="RNA-BINDING PROTEIN KHPB N-TERMINAL DOMAIN-CONTAINING PROTEIN"/>
    <property type="match status" value="1"/>
</dbReference>
<dbReference type="InterPro" id="IPR005646">
    <property type="entry name" value="FapA"/>
</dbReference>
<dbReference type="RefSeq" id="WP_169102468.1">
    <property type="nucleotide sequence ID" value="NZ_JABBVZ010000106.1"/>
</dbReference>
<proteinExistence type="predicted"/>
<accession>A0A7Y0L8G0</accession>
<dbReference type="Proteomes" id="UP000533476">
    <property type="component" value="Unassembled WGS sequence"/>
</dbReference>
<keyword evidence="2" id="KW-1185">Reference proteome</keyword>
<sequence>MIDRWFKRWRATGPSLPPVTTATSPDPHVVPPASPPQPLRSLEAHDGLIWVDSAGKLQIRNPRGRHGHYPVVVVPDWDWLRVSVNGSRVVGEHVLEENTRVHVRLLVQAPQSRLTITVSPDGMEAVLNVAYVVGERRTLVPSTPSPRLTLEPRRIVVEPPPVTLAQVHTDLARAGITAGIVDAATIEAFLARHESGALVVARGVAPQPGGGTLESFRPEGLEGPWRVVTGETIGRRRPAPARAGQTVRGEALPAPMIQPGHEVRLGPGVTVMTHGTHLVATRPGVVIFDAHVVDVVAQHEMAAIGAASDVLAVDGDLVVRGTIQGRTVVVSGNLTVHGDLRNAEVVVGGGITVAGTTAESRVTVGLERYVRDGIRHHTTRVVDGLYDLELTVDELRSLGPRLGEVLARVVADKFTDVLESLAWLQTASRWPGLRWTGPLVDLAAEIQHHLMAGEELDHVLGHLWSLRTELEMCDPVVDAVPMGRIPHATGFSTVENSSIDATGTLTVDSARSSRLAAASVIATRAVVGGFVSATERVQCETLGVVEGTETSIEIASADGVVEADSAYPGVLVVIGGLRHTLRTPHRPLHLTYATLKGGDHV</sequence>
<comment type="caution">
    <text evidence="1">The sequence shown here is derived from an EMBL/GenBank/DDBJ whole genome shotgun (WGS) entry which is preliminary data.</text>
</comment>